<evidence type="ECO:0000313" key="2">
    <source>
        <dbReference type="EMBL" id="KAF2165480.1"/>
    </source>
</evidence>
<evidence type="ECO:0000259" key="1">
    <source>
        <dbReference type="Pfam" id="PF06985"/>
    </source>
</evidence>
<dbReference type="Pfam" id="PF06985">
    <property type="entry name" value="HET"/>
    <property type="match status" value="1"/>
</dbReference>
<dbReference type="EMBL" id="ML993600">
    <property type="protein sequence ID" value="KAF2165480.1"/>
    <property type="molecule type" value="Genomic_DNA"/>
</dbReference>
<proteinExistence type="predicted"/>
<sequence>MQETIDYRPLRAAVDEIRVLELRPARDPSRPLKGRLRHVLLRDARFDALSYVWGQQKDSRSTIRIKYKAQSRKGLRQTLLCDHASSTFDISIGNSLSRALRSVRARDGPIFIWTDMLCIDQRPGVGNQEKERQVAMMKRIYSRAGTVHAWLGPTVTEDVNVGHAFNLAARLATRVRQRQFGDVPISDNDWLQACFAVAGEDLEKRETPDGYMQRWKKFAERLRDAIKTDAEALHLLPSLKVVSQMEYFQRIWILQETGRAKALVFHYQQRRETPRTTCSQERSVQDVLQAAYLSPPPNQSATDPRDLIFARLGLASDVAPDLRAIKVDYYATATAVFTSTSRFLLNNGFTDHLVSFKPYPFLREAPRNLPPSLAHLAKDWDMPTWAYDWHIDGLHTFASYNAAGDTKPDIQFTCCTVARFGQALHMKGVPLGHIKTRGERFSDMVTKVNMGAAEIEMSSLKTGRKDASIGEREELMNSIKSVSRNMRFAFTESEVNKLCNASDLQMARFWRWWLSWVTELIEMSSGVRSSPGVENFNPSGNFAELLFREASTSLDGDIVAQVFGNTGALTRLADLGRWCRLLLSDDPAMKAVGIELMETFFRSAWGMRIAVLDTGHLCFVPEATNDDDEVVVLHGVNAPLVLRRKRDDSGVQSIVGPAHVRDAMQGQLMRPSLPGQMYTLL</sequence>
<dbReference type="PANTHER" id="PTHR24148:SF64">
    <property type="entry name" value="HETEROKARYON INCOMPATIBILITY DOMAIN-CONTAINING PROTEIN"/>
    <property type="match status" value="1"/>
</dbReference>
<keyword evidence="3" id="KW-1185">Reference proteome</keyword>
<accession>A0A6A6CH17</accession>
<protein>
    <recommendedName>
        <fullName evidence="1">Heterokaryon incompatibility domain-containing protein</fullName>
    </recommendedName>
</protein>
<dbReference type="InterPro" id="IPR010730">
    <property type="entry name" value="HET"/>
</dbReference>
<dbReference type="PANTHER" id="PTHR24148">
    <property type="entry name" value="ANKYRIN REPEAT DOMAIN-CONTAINING PROTEIN 39 HOMOLOG-RELATED"/>
    <property type="match status" value="1"/>
</dbReference>
<dbReference type="OrthoDB" id="2157530at2759"/>
<dbReference type="RefSeq" id="XP_033666369.1">
    <property type="nucleotide sequence ID" value="XM_033813118.1"/>
</dbReference>
<name>A0A6A6CH17_ZASCE</name>
<organism evidence="2 3">
    <name type="scientific">Zasmidium cellare ATCC 36951</name>
    <dbReference type="NCBI Taxonomy" id="1080233"/>
    <lineage>
        <taxon>Eukaryota</taxon>
        <taxon>Fungi</taxon>
        <taxon>Dikarya</taxon>
        <taxon>Ascomycota</taxon>
        <taxon>Pezizomycotina</taxon>
        <taxon>Dothideomycetes</taxon>
        <taxon>Dothideomycetidae</taxon>
        <taxon>Mycosphaerellales</taxon>
        <taxon>Mycosphaerellaceae</taxon>
        <taxon>Zasmidium</taxon>
    </lineage>
</organism>
<dbReference type="Proteomes" id="UP000799537">
    <property type="component" value="Unassembled WGS sequence"/>
</dbReference>
<gene>
    <name evidence="2" type="ORF">M409DRAFT_55867</name>
</gene>
<reference evidence="2" key="1">
    <citation type="journal article" date="2020" name="Stud. Mycol.">
        <title>101 Dothideomycetes genomes: a test case for predicting lifestyles and emergence of pathogens.</title>
        <authorList>
            <person name="Haridas S."/>
            <person name="Albert R."/>
            <person name="Binder M."/>
            <person name="Bloem J."/>
            <person name="Labutti K."/>
            <person name="Salamov A."/>
            <person name="Andreopoulos B."/>
            <person name="Baker S."/>
            <person name="Barry K."/>
            <person name="Bills G."/>
            <person name="Bluhm B."/>
            <person name="Cannon C."/>
            <person name="Castanera R."/>
            <person name="Culley D."/>
            <person name="Daum C."/>
            <person name="Ezra D."/>
            <person name="Gonzalez J."/>
            <person name="Henrissat B."/>
            <person name="Kuo A."/>
            <person name="Liang C."/>
            <person name="Lipzen A."/>
            <person name="Lutzoni F."/>
            <person name="Magnuson J."/>
            <person name="Mondo S."/>
            <person name="Nolan M."/>
            <person name="Ohm R."/>
            <person name="Pangilinan J."/>
            <person name="Park H.-J."/>
            <person name="Ramirez L."/>
            <person name="Alfaro M."/>
            <person name="Sun H."/>
            <person name="Tritt A."/>
            <person name="Yoshinaga Y."/>
            <person name="Zwiers L.-H."/>
            <person name="Turgeon B."/>
            <person name="Goodwin S."/>
            <person name="Spatafora J."/>
            <person name="Crous P."/>
            <person name="Grigoriev I."/>
        </authorList>
    </citation>
    <scope>NUCLEOTIDE SEQUENCE</scope>
    <source>
        <strain evidence="2">ATCC 36951</strain>
    </source>
</reference>
<feature type="domain" description="Heterokaryon incompatibility" evidence="1">
    <location>
        <begin position="46"/>
        <end position="256"/>
    </location>
</feature>
<dbReference type="GeneID" id="54566390"/>
<dbReference type="AlphaFoldDB" id="A0A6A6CH17"/>
<dbReference type="InterPro" id="IPR052895">
    <property type="entry name" value="HetReg/Transcr_Mod"/>
</dbReference>
<evidence type="ECO:0000313" key="3">
    <source>
        <dbReference type="Proteomes" id="UP000799537"/>
    </source>
</evidence>